<sequence>MSKGDHRNLSDFTIAELKILLRERGIATGRSKTDLIVRLTSAEPGIAGQILELIEELSRSEEGTHETTGEVGTQAVNELLRTAVAKEPPVS</sequence>
<dbReference type="InterPro" id="IPR036361">
    <property type="entry name" value="SAP_dom_sf"/>
</dbReference>
<dbReference type="SUPFAM" id="SSF68906">
    <property type="entry name" value="SAP domain"/>
    <property type="match status" value="1"/>
</dbReference>
<keyword evidence="3" id="KW-1185">Reference proteome</keyword>
<comment type="caution">
    <text evidence="2">The sequence shown here is derived from an EMBL/GenBank/DDBJ whole genome shotgun (WGS) entry which is preliminary data.</text>
</comment>
<evidence type="ECO:0000313" key="2">
    <source>
        <dbReference type="EMBL" id="KAK1117333.1"/>
    </source>
</evidence>
<dbReference type="EMBL" id="JAHYIQ010000052">
    <property type="protein sequence ID" value="KAK1117333.1"/>
    <property type="molecule type" value="Genomic_DNA"/>
</dbReference>
<gene>
    <name evidence="2" type="ORF">K0M31_016707</name>
</gene>
<dbReference type="AlphaFoldDB" id="A0AA40FE67"/>
<reference evidence="2" key="1">
    <citation type="submission" date="2021-10" db="EMBL/GenBank/DDBJ databases">
        <title>Melipona bicolor Genome sequencing and assembly.</title>
        <authorList>
            <person name="Araujo N.S."/>
            <person name="Arias M.C."/>
        </authorList>
    </citation>
    <scope>NUCLEOTIDE SEQUENCE</scope>
    <source>
        <strain evidence="2">USP_2M_L1-L4_2017</strain>
        <tissue evidence="2">Whole body</tissue>
    </source>
</reference>
<name>A0AA40FE67_9HYME</name>
<dbReference type="Gene3D" id="1.10.720.30">
    <property type="entry name" value="SAP domain"/>
    <property type="match status" value="1"/>
</dbReference>
<dbReference type="Proteomes" id="UP001177670">
    <property type="component" value="Unassembled WGS sequence"/>
</dbReference>
<dbReference type="Pfam" id="PF02037">
    <property type="entry name" value="SAP"/>
    <property type="match status" value="1"/>
</dbReference>
<dbReference type="InterPro" id="IPR003034">
    <property type="entry name" value="SAP_dom"/>
</dbReference>
<protein>
    <recommendedName>
        <fullName evidence="1">SAP domain-containing protein</fullName>
    </recommendedName>
</protein>
<evidence type="ECO:0000259" key="1">
    <source>
        <dbReference type="PROSITE" id="PS50800"/>
    </source>
</evidence>
<accession>A0AA40FE67</accession>
<dbReference type="PROSITE" id="PS50800">
    <property type="entry name" value="SAP"/>
    <property type="match status" value="1"/>
</dbReference>
<organism evidence="2 3">
    <name type="scientific">Melipona bicolor</name>
    <dbReference type="NCBI Taxonomy" id="60889"/>
    <lineage>
        <taxon>Eukaryota</taxon>
        <taxon>Metazoa</taxon>
        <taxon>Ecdysozoa</taxon>
        <taxon>Arthropoda</taxon>
        <taxon>Hexapoda</taxon>
        <taxon>Insecta</taxon>
        <taxon>Pterygota</taxon>
        <taxon>Neoptera</taxon>
        <taxon>Endopterygota</taxon>
        <taxon>Hymenoptera</taxon>
        <taxon>Apocrita</taxon>
        <taxon>Aculeata</taxon>
        <taxon>Apoidea</taxon>
        <taxon>Anthophila</taxon>
        <taxon>Apidae</taxon>
        <taxon>Melipona</taxon>
    </lineage>
</organism>
<proteinExistence type="predicted"/>
<feature type="domain" description="SAP" evidence="1">
    <location>
        <begin position="9"/>
        <end position="43"/>
    </location>
</feature>
<evidence type="ECO:0000313" key="3">
    <source>
        <dbReference type="Proteomes" id="UP001177670"/>
    </source>
</evidence>